<dbReference type="PRINTS" id="PR01438">
    <property type="entry name" value="UNVRSLSTRESS"/>
</dbReference>
<dbReference type="Pfam" id="PF00582">
    <property type="entry name" value="Usp"/>
    <property type="match status" value="1"/>
</dbReference>
<dbReference type="CDD" id="cd00293">
    <property type="entry name" value="USP-like"/>
    <property type="match status" value="2"/>
</dbReference>
<dbReference type="InterPro" id="IPR036086">
    <property type="entry name" value="ParB/Sulfiredoxin_sf"/>
</dbReference>
<dbReference type="InterPro" id="IPR051688">
    <property type="entry name" value="USP_A"/>
</dbReference>
<dbReference type="PANTHER" id="PTHR43010:SF1">
    <property type="entry name" value="USPA DOMAIN-CONTAINING PROTEIN"/>
    <property type="match status" value="1"/>
</dbReference>
<dbReference type="PANTHER" id="PTHR43010">
    <property type="entry name" value="UNIVERSAL STRESS PROTEIN SLR1230"/>
    <property type="match status" value="1"/>
</dbReference>
<gene>
    <name evidence="2" type="ORF">MNBD_CHLOROFLEXI01-3682</name>
</gene>
<dbReference type="SUPFAM" id="SSF52402">
    <property type="entry name" value="Adenine nucleotide alpha hydrolases-like"/>
    <property type="match status" value="2"/>
</dbReference>
<sequence>MSNSETLFHNTAVEDFKRARKAAAMQQMMARLKGKSADLLAYHDVYQYVKSSDEVKQGIREVPLDAIIGSVGRYQDFTRTFLPKNDSDEERWVGVKTAVHDMVGMPPIDVYKVGDIYFVIDGNHRVSIARQLGGDTITARVTEVKVRVPLSLDDDSDKLICKSRYAKFLERTNLDVLRPGADLFMTFCGQYKLLLEQIEAHKELLAQKGEDVDDETAVSRWYDEVYLPVLYHMQAQGVMRLFPNRTQADMYVLFSEQRVELEAALGWEVDTETAVSHMGSKQNEQNKGIAKRLRQALVPPELIEGPAPGRWREFQATRQRGRLFADYLVSIRGGEADWHMLDQVITMAQQDKDRLLGLHIISKESQRHSVEVAQIRERFLTACGEADLVGEFAVEVGTVAETIIKRAAFADLVVLNLEHPPGAQPLARLGNHFTQLVQRCPRPILAIPTGAKISSLDRRTMLAYDGSPKADEALFVATYLASRWPQSLTVLTVETDRTSSEALERAKAYLEKHGVLDATYILHQRPIAKAVLEAAEAHNIDHLIMGGFGFRPMMHLVLGSTVDEILRCFKHPILICR</sequence>
<dbReference type="SUPFAM" id="SSF110849">
    <property type="entry name" value="ParB/Sulfiredoxin"/>
    <property type="match status" value="1"/>
</dbReference>
<dbReference type="InterPro" id="IPR006015">
    <property type="entry name" value="Universal_stress_UspA"/>
</dbReference>
<proteinExistence type="predicted"/>
<reference evidence="2" key="1">
    <citation type="submission" date="2018-06" db="EMBL/GenBank/DDBJ databases">
        <authorList>
            <person name="Zhirakovskaya E."/>
        </authorList>
    </citation>
    <scope>NUCLEOTIDE SEQUENCE</scope>
</reference>
<feature type="domain" description="UspA" evidence="1">
    <location>
        <begin position="460"/>
        <end position="577"/>
    </location>
</feature>
<dbReference type="EMBL" id="UOEU01000976">
    <property type="protein sequence ID" value="VAW42868.1"/>
    <property type="molecule type" value="Genomic_DNA"/>
</dbReference>
<evidence type="ECO:0000313" key="2">
    <source>
        <dbReference type="EMBL" id="VAW42868.1"/>
    </source>
</evidence>
<protein>
    <recommendedName>
        <fullName evidence="1">UspA domain-containing protein</fullName>
    </recommendedName>
</protein>
<accession>A0A3B0VGY5</accession>
<dbReference type="InterPro" id="IPR006016">
    <property type="entry name" value="UspA"/>
</dbReference>
<evidence type="ECO:0000259" key="1">
    <source>
        <dbReference type="Pfam" id="PF00582"/>
    </source>
</evidence>
<name>A0A3B0VGY5_9ZZZZ</name>
<dbReference type="AlphaFoldDB" id="A0A3B0VGY5"/>
<organism evidence="2">
    <name type="scientific">hydrothermal vent metagenome</name>
    <dbReference type="NCBI Taxonomy" id="652676"/>
    <lineage>
        <taxon>unclassified sequences</taxon>
        <taxon>metagenomes</taxon>
        <taxon>ecological metagenomes</taxon>
    </lineage>
</organism>
<dbReference type="Gene3D" id="3.40.50.12370">
    <property type="match status" value="1"/>
</dbReference>